<feature type="compositionally biased region" description="Polar residues" evidence="1">
    <location>
        <begin position="86"/>
        <end position="114"/>
    </location>
</feature>
<accession>A0ABM8B896</accession>
<dbReference type="Proteomes" id="UP001321766">
    <property type="component" value="Chromosome"/>
</dbReference>
<name>A0ABM8B896_9BIFI</name>
<keyword evidence="4" id="KW-1185">Reference proteome</keyword>
<evidence type="ECO:0000313" key="4">
    <source>
        <dbReference type="Proteomes" id="UP001321766"/>
    </source>
</evidence>
<feature type="transmembrane region" description="Helical" evidence="2">
    <location>
        <begin position="60"/>
        <end position="77"/>
    </location>
</feature>
<proteinExistence type="predicted"/>
<evidence type="ECO:0000256" key="1">
    <source>
        <dbReference type="SAM" id="MobiDB-lite"/>
    </source>
</evidence>
<sequence length="137" mass="14812">MLSGLGGILIFLVVILLVAIEAACGYFRKPALGAILPIAWVAFVFWLFTQHALNFSVRDIGSPIIFFLFFLLAYQAGQDRRKKQEQTMAAQQASLSSPDNQPAQGGQSALNVPPSSLDLRTSPAPSPQTDAAEVIEH</sequence>
<feature type="transmembrane region" description="Helical" evidence="2">
    <location>
        <begin position="31"/>
        <end position="48"/>
    </location>
</feature>
<protein>
    <submittedName>
        <fullName evidence="3">Uncharacterized protein</fullName>
    </submittedName>
</protein>
<evidence type="ECO:0000256" key="2">
    <source>
        <dbReference type="SAM" id="Phobius"/>
    </source>
</evidence>
<keyword evidence="2" id="KW-0812">Transmembrane</keyword>
<keyword evidence="2" id="KW-0472">Membrane</keyword>
<keyword evidence="2" id="KW-1133">Transmembrane helix</keyword>
<dbReference type="EMBL" id="AP026798">
    <property type="protein sequence ID" value="BDR53113.1"/>
    <property type="molecule type" value="Genomic_DNA"/>
</dbReference>
<feature type="transmembrane region" description="Helical" evidence="2">
    <location>
        <begin position="6"/>
        <end position="24"/>
    </location>
</feature>
<reference evidence="3 4" key="1">
    <citation type="journal article" date="2023" name="Microbiol. Spectr.">
        <title>Symbiosis of Carpenter Bees with Uncharacterized Lactic Acid Bacteria Showing NAD Auxotrophy.</title>
        <authorList>
            <person name="Kawasaki S."/>
            <person name="Ozawa K."/>
            <person name="Mori T."/>
            <person name="Yamamoto A."/>
            <person name="Ito M."/>
            <person name="Ohkuma M."/>
            <person name="Sakamoto M."/>
            <person name="Matsutani M."/>
        </authorList>
    </citation>
    <scope>NUCLEOTIDE SEQUENCE [LARGE SCALE GENOMIC DNA]</scope>
    <source>
        <strain evidence="3 4">Kim37-2</strain>
    </source>
</reference>
<gene>
    <name evidence="3" type="ORF">KIM372_10200</name>
</gene>
<feature type="region of interest" description="Disordered" evidence="1">
    <location>
        <begin position="83"/>
        <end position="137"/>
    </location>
</feature>
<organism evidence="3 4">
    <name type="scientific">Bombiscardovia nodaiensis</name>
    <dbReference type="NCBI Taxonomy" id="2932181"/>
    <lineage>
        <taxon>Bacteria</taxon>
        <taxon>Bacillati</taxon>
        <taxon>Actinomycetota</taxon>
        <taxon>Actinomycetes</taxon>
        <taxon>Bifidobacteriales</taxon>
        <taxon>Bifidobacteriaceae</taxon>
        <taxon>Bombiscardovia</taxon>
    </lineage>
</organism>
<evidence type="ECO:0000313" key="3">
    <source>
        <dbReference type="EMBL" id="BDR53113.1"/>
    </source>
</evidence>